<feature type="domain" description="Thioredoxin" evidence="5">
    <location>
        <begin position="1"/>
        <end position="113"/>
    </location>
</feature>
<reference evidence="6" key="2">
    <citation type="journal article" date="2023" name="Science">
        <title>Genomic signatures of disease resistance in endangered staghorn corals.</title>
        <authorList>
            <person name="Vollmer S.V."/>
            <person name="Selwyn J.D."/>
            <person name="Despard B.A."/>
            <person name="Roesel C.L."/>
        </authorList>
    </citation>
    <scope>NUCLEOTIDE SEQUENCE</scope>
    <source>
        <strain evidence="6">K2</strain>
    </source>
</reference>
<dbReference type="Gene3D" id="3.40.30.10">
    <property type="entry name" value="Glutaredoxin"/>
    <property type="match status" value="1"/>
</dbReference>
<dbReference type="SUPFAM" id="SSF52833">
    <property type="entry name" value="Thioredoxin-like"/>
    <property type="match status" value="1"/>
</dbReference>
<organism evidence="6 7">
    <name type="scientific">Acropora cervicornis</name>
    <name type="common">Staghorn coral</name>
    <dbReference type="NCBI Taxonomy" id="6130"/>
    <lineage>
        <taxon>Eukaryota</taxon>
        <taxon>Metazoa</taxon>
        <taxon>Cnidaria</taxon>
        <taxon>Anthozoa</taxon>
        <taxon>Hexacorallia</taxon>
        <taxon>Scleractinia</taxon>
        <taxon>Astrocoeniina</taxon>
        <taxon>Acroporidae</taxon>
        <taxon>Acropora</taxon>
    </lineage>
</organism>
<sequence>MAKPVAGDIVELETKEDFDNFMKEAGEKLVVVDFFATWCGPCKKMSPTIKKLAEEYADKVFFAKVDVDENSETAEEQDISAMPTFKLYKRASQVDSLTGANADKLKEIVQKHC</sequence>
<comment type="caution">
    <text evidence="6">The sequence shown here is derived from an EMBL/GenBank/DDBJ whole genome shotgun (WGS) entry which is preliminary data.</text>
</comment>
<evidence type="ECO:0000259" key="5">
    <source>
        <dbReference type="PROSITE" id="PS51352"/>
    </source>
</evidence>
<dbReference type="PROSITE" id="PS00194">
    <property type="entry name" value="THIOREDOXIN_1"/>
    <property type="match status" value="1"/>
</dbReference>
<reference evidence="6" key="1">
    <citation type="journal article" date="2023" name="G3 (Bethesda)">
        <title>Whole genome assembly and annotation of the endangered Caribbean coral Acropora cervicornis.</title>
        <authorList>
            <person name="Selwyn J.D."/>
            <person name="Vollmer S.V."/>
        </authorList>
    </citation>
    <scope>NUCLEOTIDE SEQUENCE</scope>
    <source>
        <strain evidence="6">K2</strain>
    </source>
</reference>
<name>A0AAD9QYP9_ACRCE</name>
<feature type="site" description="Contributes to redox potential value" evidence="3">
    <location>
        <position position="40"/>
    </location>
</feature>
<dbReference type="PRINTS" id="PR00421">
    <property type="entry name" value="THIOREDOXIN"/>
</dbReference>
<evidence type="ECO:0000313" key="7">
    <source>
        <dbReference type="Proteomes" id="UP001249851"/>
    </source>
</evidence>
<dbReference type="Pfam" id="PF00085">
    <property type="entry name" value="Thioredoxin"/>
    <property type="match status" value="1"/>
</dbReference>
<feature type="active site" description="Nucleophile" evidence="3">
    <location>
        <position position="39"/>
    </location>
</feature>
<dbReference type="Proteomes" id="UP001249851">
    <property type="component" value="Unassembled WGS sequence"/>
</dbReference>
<dbReference type="InterPro" id="IPR013766">
    <property type="entry name" value="Thioredoxin_domain"/>
</dbReference>
<dbReference type="AlphaFoldDB" id="A0AAD9QYP9"/>
<dbReference type="EMBL" id="JARQWQ010000009">
    <property type="protein sequence ID" value="KAK2569953.1"/>
    <property type="molecule type" value="Genomic_DNA"/>
</dbReference>
<dbReference type="FunFam" id="3.40.30.10:FF:000245">
    <property type="entry name" value="Thioredoxin"/>
    <property type="match status" value="1"/>
</dbReference>
<dbReference type="GO" id="GO:0015035">
    <property type="term" value="F:protein-disulfide reductase activity"/>
    <property type="evidence" value="ECO:0007669"/>
    <property type="project" value="InterPro"/>
</dbReference>
<dbReference type="PIRSF" id="PIRSF000077">
    <property type="entry name" value="Thioredoxin"/>
    <property type="match status" value="1"/>
</dbReference>
<gene>
    <name evidence="6" type="ORF">P5673_005814</name>
</gene>
<dbReference type="PROSITE" id="PS51352">
    <property type="entry name" value="THIOREDOXIN_2"/>
    <property type="match status" value="1"/>
</dbReference>
<comment type="similarity">
    <text evidence="2">Belongs to the thioredoxin family.</text>
</comment>
<keyword evidence="4" id="KW-0676">Redox-active center</keyword>
<dbReference type="InterPro" id="IPR005746">
    <property type="entry name" value="Thioredoxin"/>
</dbReference>
<feature type="disulfide bond" description="Redox-active" evidence="4">
    <location>
        <begin position="39"/>
        <end position="42"/>
    </location>
</feature>
<evidence type="ECO:0000313" key="6">
    <source>
        <dbReference type="EMBL" id="KAK2569953.1"/>
    </source>
</evidence>
<evidence type="ECO:0000256" key="3">
    <source>
        <dbReference type="PIRSR" id="PIRSR000077-1"/>
    </source>
</evidence>
<keyword evidence="7" id="KW-1185">Reference proteome</keyword>
<dbReference type="CDD" id="cd02947">
    <property type="entry name" value="TRX_family"/>
    <property type="match status" value="1"/>
</dbReference>
<dbReference type="InterPro" id="IPR017937">
    <property type="entry name" value="Thioredoxin_CS"/>
</dbReference>
<keyword evidence="1 4" id="KW-1015">Disulfide bond</keyword>
<protein>
    <recommendedName>
        <fullName evidence="2">Thioredoxin</fullName>
    </recommendedName>
</protein>
<dbReference type="InterPro" id="IPR036249">
    <property type="entry name" value="Thioredoxin-like_sf"/>
</dbReference>
<feature type="site" description="Contributes to redox potential value" evidence="3">
    <location>
        <position position="41"/>
    </location>
</feature>
<dbReference type="PANTHER" id="PTHR46115">
    <property type="entry name" value="THIOREDOXIN-LIKE PROTEIN 1"/>
    <property type="match status" value="1"/>
</dbReference>
<evidence type="ECO:0000256" key="2">
    <source>
        <dbReference type="PIRNR" id="PIRNR000077"/>
    </source>
</evidence>
<proteinExistence type="inferred from homology"/>
<feature type="site" description="Deprotonates C-terminal active site Cys" evidence="3">
    <location>
        <position position="33"/>
    </location>
</feature>
<dbReference type="NCBIfam" id="TIGR01068">
    <property type="entry name" value="thioredoxin"/>
    <property type="match status" value="1"/>
</dbReference>
<evidence type="ECO:0000256" key="4">
    <source>
        <dbReference type="PIRSR" id="PIRSR000077-4"/>
    </source>
</evidence>
<feature type="active site" description="Nucleophile" evidence="3">
    <location>
        <position position="42"/>
    </location>
</feature>
<accession>A0AAD9QYP9</accession>
<evidence type="ECO:0000256" key="1">
    <source>
        <dbReference type="ARBA" id="ARBA00023157"/>
    </source>
</evidence>